<gene>
    <name evidence="5" type="ORF">EV186_1021337</name>
</gene>
<evidence type="ECO:0000256" key="3">
    <source>
        <dbReference type="ARBA" id="ARBA00022827"/>
    </source>
</evidence>
<dbReference type="Pfam" id="PF01494">
    <property type="entry name" value="FAD_binding_3"/>
    <property type="match status" value="1"/>
</dbReference>
<comment type="cofactor">
    <cofactor evidence="1">
        <name>FAD</name>
        <dbReference type="ChEBI" id="CHEBI:57692"/>
    </cofactor>
</comment>
<evidence type="ECO:0000256" key="2">
    <source>
        <dbReference type="ARBA" id="ARBA00022630"/>
    </source>
</evidence>
<proteinExistence type="predicted"/>
<accession>A0A4R6SKA8</accession>
<keyword evidence="2" id="KW-0285">Flavoprotein</keyword>
<dbReference type="Pfam" id="PF21274">
    <property type="entry name" value="Rng_hyd_C"/>
    <property type="match status" value="1"/>
</dbReference>
<dbReference type="InterPro" id="IPR036188">
    <property type="entry name" value="FAD/NAD-bd_sf"/>
</dbReference>
<evidence type="ECO:0000313" key="5">
    <source>
        <dbReference type="EMBL" id="TDQ01468.1"/>
    </source>
</evidence>
<keyword evidence="6" id="KW-1185">Reference proteome</keyword>
<dbReference type="OrthoDB" id="4141215at2"/>
<dbReference type="PRINTS" id="PR00420">
    <property type="entry name" value="RNGMNOXGNASE"/>
</dbReference>
<dbReference type="RefSeq" id="WP_133850047.1">
    <property type="nucleotide sequence ID" value="NZ_SNXZ01000002.1"/>
</dbReference>
<keyword evidence="3" id="KW-0274">FAD</keyword>
<sequence>MNADVIITGAGPNGLLLAGELAQAGLRPVLLEALPERPAEPKANGLVGRVVQAMDYRGLHERLAGTARLTRMDGFQFGALPLDLQRLAEHSMFALPIQQRLLEARLEEWARELGVTVRHGHEVVDVRPDADQVTVDVAGPAGTYSMSARYLVGADGAHSVVRKRSGIGFPGFTDTGFVGRMGQVGIDASVADHKTGVLTVPGAGTFRPATFTRTEHGLFAYGMFVPGVFRVAVHEWDQTVDESAPMTLAELQESLERVLGGPVPLTAPPNGAELGLRRSTDANSRLADKYRAGRVFLVGDAAHVQSGFGGPGLNLGMQDVLNLGWKLAGVLNGWADESLLDTYEAERRPVAARVQAQTRAQTALVGAGPNITGLRDVMTELLQDEPAIQRIADLMAGADIRYPAPGCDHPLAGRWMPDLPLREHGRVAELMRSGRPVLLDFTGTLAETAQPWRDRVDVYTDHTDTAPADAVLIRPDGYVAWAGSDGLVEALTTWFGDALMPAGTPGGHLLS</sequence>
<dbReference type="Gene3D" id="3.30.70.2450">
    <property type="match status" value="1"/>
</dbReference>
<dbReference type="PANTHER" id="PTHR43004:SF19">
    <property type="entry name" value="BINDING MONOOXYGENASE, PUTATIVE (JCVI)-RELATED"/>
    <property type="match status" value="1"/>
</dbReference>
<dbReference type="GO" id="GO:0071949">
    <property type="term" value="F:FAD binding"/>
    <property type="evidence" value="ECO:0007669"/>
    <property type="project" value="InterPro"/>
</dbReference>
<dbReference type="InterPro" id="IPR050641">
    <property type="entry name" value="RIFMO-like"/>
</dbReference>
<reference evidence="5 6" key="1">
    <citation type="submission" date="2019-03" db="EMBL/GenBank/DDBJ databases">
        <title>Genomic Encyclopedia of Type Strains, Phase IV (KMG-IV): sequencing the most valuable type-strain genomes for metagenomic binning, comparative biology and taxonomic classification.</title>
        <authorList>
            <person name="Goeker M."/>
        </authorList>
    </citation>
    <scope>NUCLEOTIDE SEQUENCE [LARGE SCALE GENOMIC DNA]</scope>
    <source>
        <strain evidence="5 6">DSM 45361</strain>
    </source>
</reference>
<dbReference type="GO" id="GO:0016709">
    <property type="term" value="F:oxidoreductase activity, acting on paired donors, with incorporation or reduction of molecular oxygen, NAD(P)H as one donor, and incorporation of one atom of oxygen"/>
    <property type="evidence" value="ECO:0007669"/>
    <property type="project" value="UniProtKB-ARBA"/>
</dbReference>
<dbReference type="Gene3D" id="3.50.50.60">
    <property type="entry name" value="FAD/NAD(P)-binding domain"/>
    <property type="match status" value="2"/>
</dbReference>
<dbReference type="PANTHER" id="PTHR43004">
    <property type="entry name" value="TRK SYSTEM POTASSIUM UPTAKE PROTEIN"/>
    <property type="match status" value="1"/>
</dbReference>
<evidence type="ECO:0000313" key="6">
    <source>
        <dbReference type="Proteomes" id="UP000295444"/>
    </source>
</evidence>
<protein>
    <submittedName>
        <fullName evidence="5">2-polyprenyl-6-methoxyphenol hydroxylase-like FAD-dependent oxidoreductase</fullName>
    </submittedName>
</protein>
<evidence type="ECO:0000259" key="4">
    <source>
        <dbReference type="Pfam" id="PF01494"/>
    </source>
</evidence>
<dbReference type="Proteomes" id="UP000295444">
    <property type="component" value="Unassembled WGS sequence"/>
</dbReference>
<dbReference type="Gene3D" id="3.40.30.120">
    <property type="match status" value="1"/>
</dbReference>
<dbReference type="InterPro" id="IPR002938">
    <property type="entry name" value="FAD-bd"/>
</dbReference>
<name>A0A4R6SKA8_LABRH</name>
<feature type="domain" description="FAD-binding" evidence="4">
    <location>
        <begin position="3"/>
        <end position="356"/>
    </location>
</feature>
<dbReference type="SUPFAM" id="SSF51905">
    <property type="entry name" value="FAD/NAD(P)-binding domain"/>
    <property type="match status" value="1"/>
</dbReference>
<organism evidence="5 6">
    <name type="scientific">Labedaea rhizosphaerae</name>
    <dbReference type="NCBI Taxonomy" id="598644"/>
    <lineage>
        <taxon>Bacteria</taxon>
        <taxon>Bacillati</taxon>
        <taxon>Actinomycetota</taxon>
        <taxon>Actinomycetes</taxon>
        <taxon>Pseudonocardiales</taxon>
        <taxon>Pseudonocardiaceae</taxon>
        <taxon>Labedaea</taxon>
    </lineage>
</organism>
<comment type="caution">
    <text evidence="5">The sequence shown here is derived from an EMBL/GenBank/DDBJ whole genome shotgun (WGS) entry which is preliminary data.</text>
</comment>
<dbReference type="EMBL" id="SNXZ01000002">
    <property type="protein sequence ID" value="TDQ01468.1"/>
    <property type="molecule type" value="Genomic_DNA"/>
</dbReference>
<evidence type="ECO:0000256" key="1">
    <source>
        <dbReference type="ARBA" id="ARBA00001974"/>
    </source>
</evidence>
<dbReference type="AlphaFoldDB" id="A0A4R6SKA8"/>